<feature type="region of interest" description="Disordered" evidence="1">
    <location>
        <begin position="25"/>
        <end position="53"/>
    </location>
</feature>
<evidence type="ECO:0000313" key="2">
    <source>
        <dbReference type="EMBL" id="GFT68122.1"/>
    </source>
</evidence>
<accession>A0A8X6PJH2</accession>
<keyword evidence="3" id="KW-1185">Reference proteome</keyword>
<gene>
    <name evidence="2" type="ORF">NPIL_555121</name>
</gene>
<dbReference type="EMBL" id="BMAW01020429">
    <property type="protein sequence ID" value="GFT68122.1"/>
    <property type="molecule type" value="Genomic_DNA"/>
</dbReference>
<protein>
    <submittedName>
        <fullName evidence="2">Uncharacterized protein</fullName>
    </submittedName>
</protein>
<reference evidence="2" key="1">
    <citation type="submission" date="2020-08" db="EMBL/GenBank/DDBJ databases">
        <title>Multicomponent nature underlies the extraordinary mechanical properties of spider dragline silk.</title>
        <authorList>
            <person name="Kono N."/>
            <person name="Nakamura H."/>
            <person name="Mori M."/>
            <person name="Yoshida Y."/>
            <person name="Ohtoshi R."/>
            <person name="Malay A.D."/>
            <person name="Moran D.A.P."/>
            <person name="Tomita M."/>
            <person name="Numata K."/>
            <person name="Arakawa K."/>
        </authorList>
    </citation>
    <scope>NUCLEOTIDE SEQUENCE</scope>
</reference>
<comment type="caution">
    <text evidence="2">The sequence shown here is derived from an EMBL/GenBank/DDBJ whole genome shotgun (WGS) entry which is preliminary data.</text>
</comment>
<organism evidence="2 3">
    <name type="scientific">Nephila pilipes</name>
    <name type="common">Giant wood spider</name>
    <name type="synonym">Nephila maculata</name>
    <dbReference type="NCBI Taxonomy" id="299642"/>
    <lineage>
        <taxon>Eukaryota</taxon>
        <taxon>Metazoa</taxon>
        <taxon>Ecdysozoa</taxon>
        <taxon>Arthropoda</taxon>
        <taxon>Chelicerata</taxon>
        <taxon>Arachnida</taxon>
        <taxon>Araneae</taxon>
        <taxon>Araneomorphae</taxon>
        <taxon>Entelegynae</taxon>
        <taxon>Araneoidea</taxon>
        <taxon>Nephilidae</taxon>
        <taxon>Nephila</taxon>
    </lineage>
</organism>
<feature type="compositionally biased region" description="Polar residues" evidence="1">
    <location>
        <begin position="40"/>
        <end position="53"/>
    </location>
</feature>
<name>A0A8X6PJH2_NEPPI</name>
<dbReference type="AlphaFoldDB" id="A0A8X6PJH2"/>
<dbReference type="Proteomes" id="UP000887013">
    <property type="component" value="Unassembled WGS sequence"/>
</dbReference>
<evidence type="ECO:0000256" key="1">
    <source>
        <dbReference type="SAM" id="MobiDB-lite"/>
    </source>
</evidence>
<evidence type="ECO:0000313" key="3">
    <source>
        <dbReference type="Proteomes" id="UP000887013"/>
    </source>
</evidence>
<proteinExistence type="predicted"/>
<sequence>MDPHSYCQLAPIRIFCKGVSKLADEQNGTPNNEVPEKMHTQQPSLPNSKESYQQNAVRCSKQMTEYYNILYHEEFPCCRRIFFANKNPIVANPNSLQSAKTPSVTQRRA</sequence>